<proteinExistence type="predicted"/>
<feature type="non-terminal residue" evidence="1">
    <location>
        <position position="1"/>
    </location>
</feature>
<feature type="non-terminal residue" evidence="1">
    <location>
        <position position="73"/>
    </location>
</feature>
<protein>
    <submittedName>
        <fullName evidence="1">Uncharacterized protein</fullName>
    </submittedName>
</protein>
<reference evidence="1" key="1">
    <citation type="submission" date="2014-12" db="EMBL/GenBank/DDBJ databases">
        <title>Insight into the proteome of Arion vulgaris.</title>
        <authorList>
            <person name="Aradska J."/>
            <person name="Bulat T."/>
            <person name="Smidak R."/>
            <person name="Sarate P."/>
            <person name="Gangsoo J."/>
            <person name="Sialana F."/>
            <person name="Bilban M."/>
            <person name="Lubec G."/>
        </authorList>
    </citation>
    <scope>NUCLEOTIDE SEQUENCE</scope>
    <source>
        <tissue evidence="1">Skin</tissue>
    </source>
</reference>
<dbReference type="EMBL" id="HACG01013868">
    <property type="protein sequence ID" value="CEK60733.1"/>
    <property type="molecule type" value="Transcribed_RNA"/>
</dbReference>
<sequence>ADKKRRHDCPKETEETVERLGFDAGSNLLGGRIATVEISCRDFMCKQERGHAWTSIVGQFRRGKGMVFGLLGT</sequence>
<dbReference type="AlphaFoldDB" id="A0A0B6YWX7"/>
<accession>A0A0B6YWX7</accession>
<gene>
    <name evidence="1" type="primary">ORF40251</name>
</gene>
<evidence type="ECO:0000313" key="1">
    <source>
        <dbReference type="EMBL" id="CEK60733.1"/>
    </source>
</evidence>
<name>A0A0B6YWX7_9EUPU</name>
<organism evidence="1">
    <name type="scientific">Arion vulgaris</name>
    <dbReference type="NCBI Taxonomy" id="1028688"/>
    <lineage>
        <taxon>Eukaryota</taxon>
        <taxon>Metazoa</taxon>
        <taxon>Spiralia</taxon>
        <taxon>Lophotrochozoa</taxon>
        <taxon>Mollusca</taxon>
        <taxon>Gastropoda</taxon>
        <taxon>Heterobranchia</taxon>
        <taxon>Euthyneura</taxon>
        <taxon>Panpulmonata</taxon>
        <taxon>Eupulmonata</taxon>
        <taxon>Stylommatophora</taxon>
        <taxon>Helicina</taxon>
        <taxon>Arionoidea</taxon>
        <taxon>Arionidae</taxon>
        <taxon>Arion</taxon>
    </lineage>
</organism>